<protein>
    <submittedName>
        <fullName evidence="2">Uncharacterized protein</fullName>
    </submittedName>
</protein>
<evidence type="ECO:0000256" key="1">
    <source>
        <dbReference type="SAM" id="MobiDB-lite"/>
    </source>
</evidence>
<keyword evidence="3" id="KW-1185">Reference proteome</keyword>
<accession>A0ABV0V081</accession>
<reference evidence="2 3" key="1">
    <citation type="submission" date="2021-06" db="EMBL/GenBank/DDBJ databases">
        <authorList>
            <person name="Palmer J.M."/>
        </authorList>
    </citation>
    <scope>NUCLEOTIDE SEQUENCE [LARGE SCALE GENOMIC DNA]</scope>
    <source>
        <strain evidence="3">if_2019</strain>
        <tissue evidence="2">Muscle</tissue>
    </source>
</reference>
<proteinExistence type="predicted"/>
<evidence type="ECO:0000313" key="3">
    <source>
        <dbReference type="Proteomes" id="UP001482620"/>
    </source>
</evidence>
<gene>
    <name evidence="2" type="ORF">ILYODFUR_033163</name>
</gene>
<feature type="region of interest" description="Disordered" evidence="1">
    <location>
        <begin position="1"/>
        <end position="41"/>
    </location>
</feature>
<sequence length="135" mass="15429">MTASGSLVPGVRSDISKYSSPHRRDSRRMLQRRERKTPNTSDFCRCGPPWLPMLDQYTSTRNELREMMDHEGYSRPILQIRLRSCNLSGRTCEVLSSVLSSQSCCLREVDLQNNNLQDSGEKLPSGSDCTLEIFR</sequence>
<dbReference type="SUPFAM" id="SSF52047">
    <property type="entry name" value="RNI-like"/>
    <property type="match status" value="1"/>
</dbReference>
<name>A0ABV0V081_9TELE</name>
<evidence type="ECO:0000313" key="2">
    <source>
        <dbReference type="EMBL" id="MEQ2249803.1"/>
    </source>
</evidence>
<organism evidence="2 3">
    <name type="scientific">Ilyodon furcidens</name>
    <name type="common">goldbreast splitfin</name>
    <dbReference type="NCBI Taxonomy" id="33524"/>
    <lineage>
        <taxon>Eukaryota</taxon>
        <taxon>Metazoa</taxon>
        <taxon>Chordata</taxon>
        <taxon>Craniata</taxon>
        <taxon>Vertebrata</taxon>
        <taxon>Euteleostomi</taxon>
        <taxon>Actinopterygii</taxon>
        <taxon>Neopterygii</taxon>
        <taxon>Teleostei</taxon>
        <taxon>Neoteleostei</taxon>
        <taxon>Acanthomorphata</taxon>
        <taxon>Ovalentaria</taxon>
        <taxon>Atherinomorphae</taxon>
        <taxon>Cyprinodontiformes</taxon>
        <taxon>Goodeidae</taxon>
        <taxon>Ilyodon</taxon>
    </lineage>
</organism>
<dbReference type="InterPro" id="IPR032675">
    <property type="entry name" value="LRR_dom_sf"/>
</dbReference>
<dbReference type="Gene3D" id="3.80.10.10">
    <property type="entry name" value="Ribonuclease Inhibitor"/>
    <property type="match status" value="1"/>
</dbReference>
<dbReference type="Proteomes" id="UP001482620">
    <property type="component" value="Unassembled WGS sequence"/>
</dbReference>
<comment type="caution">
    <text evidence="2">The sequence shown here is derived from an EMBL/GenBank/DDBJ whole genome shotgun (WGS) entry which is preliminary data.</text>
</comment>
<dbReference type="EMBL" id="JAHRIQ010086669">
    <property type="protein sequence ID" value="MEQ2249803.1"/>
    <property type="molecule type" value="Genomic_DNA"/>
</dbReference>